<keyword evidence="2" id="KW-1185">Reference proteome</keyword>
<accession>A0A7X2J2C0</accession>
<name>A0A7X2J2C0_9BACI</name>
<gene>
    <name evidence="1" type="ORF">GJU40_18810</name>
</gene>
<reference evidence="1 2" key="1">
    <citation type="submission" date="2019-11" db="EMBL/GenBank/DDBJ databases">
        <title>Bacillus lacus genome.</title>
        <authorList>
            <person name="Allen C.J."/>
            <person name="Newman J.D."/>
        </authorList>
    </citation>
    <scope>NUCLEOTIDE SEQUENCE [LARGE SCALE GENOMIC DNA]</scope>
    <source>
        <strain evidence="1 2">KCTC 33946</strain>
    </source>
</reference>
<proteinExistence type="predicted"/>
<comment type="caution">
    <text evidence="1">The sequence shown here is derived from an EMBL/GenBank/DDBJ whole genome shotgun (WGS) entry which is preliminary data.</text>
</comment>
<evidence type="ECO:0000313" key="1">
    <source>
        <dbReference type="EMBL" id="MRX74176.1"/>
    </source>
</evidence>
<sequence length="63" mass="7032">MKKELEDIYTAQATKKQEITIQTDGSFPNKQNIAGDSVDAHKEQELANSIIGGEEIEQQNKNL</sequence>
<evidence type="ECO:0000313" key="2">
    <source>
        <dbReference type="Proteomes" id="UP000448867"/>
    </source>
</evidence>
<dbReference type="AlphaFoldDB" id="A0A7X2J2C0"/>
<organism evidence="1 2">
    <name type="scientific">Metabacillus lacus</name>
    <dbReference type="NCBI Taxonomy" id="1983721"/>
    <lineage>
        <taxon>Bacteria</taxon>
        <taxon>Bacillati</taxon>
        <taxon>Bacillota</taxon>
        <taxon>Bacilli</taxon>
        <taxon>Bacillales</taxon>
        <taxon>Bacillaceae</taxon>
        <taxon>Metabacillus</taxon>
    </lineage>
</organism>
<evidence type="ECO:0008006" key="3">
    <source>
        <dbReference type="Google" id="ProtNLM"/>
    </source>
</evidence>
<dbReference type="EMBL" id="WKKI01000066">
    <property type="protein sequence ID" value="MRX74176.1"/>
    <property type="molecule type" value="Genomic_DNA"/>
</dbReference>
<protein>
    <recommendedName>
        <fullName evidence="3">DUF4025 domain-containing protein</fullName>
    </recommendedName>
</protein>
<dbReference type="OrthoDB" id="2924022at2"/>
<dbReference type="Proteomes" id="UP000448867">
    <property type="component" value="Unassembled WGS sequence"/>
</dbReference>
<dbReference type="RefSeq" id="WP_154309628.1">
    <property type="nucleotide sequence ID" value="NZ_WKKI01000066.1"/>
</dbReference>